<dbReference type="Proteomes" id="UP000220034">
    <property type="component" value="Unassembled WGS sequence"/>
</dbReference>
<dbReference type="AlphaFoldDB" id="A0A2C9CQ64"/>
<organism evidence="1 2">
    <name type="scientific">Pontivivens marinum</name>
    <dbReference type="NCBI Taxonomy" id="1690039"/>
    <lineage>
        <taxon>Bacteria</taxon>
        <taxon>Pseudomonadati</taxon>
        <taxon>Pseudomonadota</taxon>
        <taxon>Alphaproteobacteria</taxon>
        <taxon>Rhodobacterales</taxon>
        <taxon>Paracoccaceae</taxon>
        <taxon>Pontivivens</taxon>
    </lineage>
</organism>
<dbReference type="RefSeq" id="WP_097928951.1">
    <property type="nucleotide sequence ID" value="NZ_OCTN01000002.1"/>
</dbReference>
<sequence>MFEITSDLARTMRRLGDIAEKQIPFAAARALTMTAQDIKERTGQKLDRVFDRPTPFTRRGLYIRAARKTQLTAEVGFKTIQSRYLALQESGGVQSPKRRAIVIPKRMRLNRYGNMTRGAVSKAAGKPDTFVASRAAKATAHLAPGIYQRPKRSKYRKGGAGNKNRGELKGPQLLVAFEGKAKYRPRLGFVQGGKQIAANRLGPNFSHALREAVRTAR</sequence>
<protein>
    <submittedName>
        <fullName evidence="1">Uncharacterized protein</fullName>
    </submittedName>
</protein>
<gene>
    <name evidence="1" type="ORF">SAMN06273572_10239</name>
</gene>
<reference evidence="2" key="1">
    <citation type="submission" date="2017-09" db="EMBL/GenBank/DDBJ databases">
        <authorList>
            <person name="Varghese N."/>
            <person name="Submissions S."/>
        </authorList>
    </citation>
    <scope>NUCLEOTIDE SEQUENCE [LARGE SCALE GENOMIC DNA]</scope>
    <source>
        <strain evidence="2">C7</strain>
    </source>
</reference>
<dbReference type="EMBL" id="OCTN01000002">
    <property type="protein sequence ID" value="SOH93363.1"/>
    <property type="molecule type" value="Genomic_DNA"/>
</dbReference>
<dbReference type="OrthoDB" id="7564032at2"/>
<evidence type="ECO:0000313" key="1">
    <source>
        <dbReference type="EMBL" id="SOH93363.1"/>
    </source>
</evidence>
<evidence type="ECO:0000313" key="2">
    <source>
        <dbReference type="Proteomes" id="UP000220034"/>
    </source>
</evidence>
<name>A0A2C9CQ64_9RHOB</name>
<proteinExistence type="predicted"/>
<keyword evidence="2" id="KW-1185">Reference proteome</keyword>
<accession>A0A2C9CQ64</accession>